<feature type="non-terminal residue" evidence="1">
    <location>
        <position position="1"/>
    </location>
</feature>
<feature type="non-terminal residue" evidence="1">
    <location>
        <position position="247"/>
    </location>
</feature>
<sequence length="247" mass="26003">CSNSSTIAVNFYQQPVANAGTGGDNCGLRFNLLATPSYGVGTWTITSGPGNATFSPDQNTPNASVVVDAFGTYELTWIEVNGTCSDQDSIVITFFDVPSANAGTGGEECDMDFVLNASPGDGTGTWTLTSGPGNATFTPDQNQPDATVTVDQYGTYDFVWTEVNVACQSIDMVRVVFRALPPVSAGRDTIICKDESVQLQANGEGIFLWEPAAMVNDPNISDPDATPGSTTIFKVTLTDQYGCINSA</sequence>
<comment type="caution">
    <text evidence="1">The sequence shown here is derived from an EMBL/GenBank/DDBJ whole genome shotgun (WGS) entry which is preliminary data.</text>
</comment>
<dbReference type="AlphaFoldDB" id="X1VUS2"/>
<reference evidence="1" key="1">
    <citation type="journal article" date="2014" name="Front. Microbiol.">
        <title>High frequency of phylogenetically diverse reductive dehalogenase-homologous genes in deep subseafloor sedimentary metagenomes.</title>
        <authorList>
            <person name="Kawai M."/>
            <person name="Futagami T."/>
            <person name="Toyoda A."/>
            <person name="Takaki Y."/>
            <person name="Nishi S."/>
            <person name="Hori S."/>
            <person name="Arai W."/>
            <person name="Tsubouchi T."/>
            <person name="Morono Y."/>
            <person name="Uchiyama I."/>
            <person name="Ito T."/>
            <person name="Fujiyama A."/>
            <person name="Inagaki F."/>
            <person name="Takami H."/>
        </authorList>
    </citation>
    <scope>NUCLEOTIDE SEQUENCE</scope>
    <source>
        <strain evidence="1">Expedition CK06-06</strain>
    </source>
</reference>
<protein>
    <submittedName>
        <fullName evidence="1">Uncharacterized protein</fullName>
    </submittedName>
</protein>
<proteinExistence type="predicted"/>
<accession>X1VUS2</accession>
<name>X1VUS2_9ZZZZ</name>
<dbReference type="EMBL" id="BARW01031196">
    <property type="protein sequence ID" value="GAJ14035.1"/>
    <property type="molecule type" value="Genomic_DNA"/>
</dbReference>
<evidence type="ECO:0000313" key="1">
    <source>
        <dbReference type="EMBL" id="GAJ14035.1"/>
    </source>
</evidence>
<organism evidence="1">
    <name type="scientific">marine sediment metagenome</name>
    <dbReference type="NCBI Taxonomy" id="412755"/>
    <lineage>
        <taxon>unclassified sequences</taxon>
        <taxon>metagenomes</taxon>
        <taxon>ecological metagenomes</taxon>
    </lineage>
</organism>
<gene>
    <name evidence="1" type="ORF">S12H4_49681</name>
</gene>